<feature type="region of interest" description="Disordered" evidence="12">
    <location>
        <begin position="420"/>
        <end position="486"/>
    </location>
</feature>
<evidence type="ECO:0000313" key="14">
    <source>
        <dbReference type="Proteomes" id="UP000504632"/>
    </source>
</evidence>
<dbReference type="InterPro" id="IPR017191">
    <property type="entry name" value="Junctophilin"/>
</dbReference>
<evidence type="ECO:0000256" key="4">
    <source>
        <dbReference type="ARBA" id="ARBA00022475"/>
    </source>
</evidence>
<reference evidence="15" key="1">
    <citation type="submission" date="2025-08" db="UniProtKB">
        <authorList>
            <consortium name="RefSeq"/>
        </authorList>
    </citation>
    <scope>IDENTIFICATION</scope>
</reference>
<evidence type="ECO:0000256" key="5">
    <source>
        <dbReference type="ARBA" id="ARBA00022553"/>
    </source>
</evidence>
<gene>
    <name evidence="15" type="primary">jph3a</name>
</gene>
<evidence type="ECO:0000256" key="11">
    <source>
        <dbReference type="SAM" id="Coils"/>
    </source>
</evidence>
<evidence type="ECO:0000256" key="1">
    <source>
        <dbReference type="ARBA" id="ARBA00004163"/>
    </source>
</evidence>
<dbReference type="GO" id="GO:0005789">
    <property type="term" value="C:endoplasmic reticulum membrane"/>
    <property type="evidence" value="ECO:0007669"/>
    <property type="project" value="UniProtKB-SubCell"/>
</dbReference>
<name>A0A6J2UNZ3_CHACN</name>
<dbReference type="InterPro" id="IPR003409">
    <property type="entry name" value="MORN"/>
</dbReference>
<dbReference type="Proteomes" id="UP000504632">
    <property type="component" value="Chromosome 2"/>
</dbReference>
<dbReference type="Gene3D" id="2.20.110.10">
    <property type="entry name" value="Histone H3 K4-specific methyltransferase SET7/9 N-terminal domain"/>
    <property type="match status" value="3"/>
</dbReference>
<dbReference type="PANTHER" id="PTHR23085">
    <property type="entry name" value="GH28348P"/>
    <property type="match status" value="1"/>
</dbReference>
<keyword evidence="6 13" id="KW-0812">Transmembrane</keyword>
<evidence type="ECO:0000256" key="3">
    <source>
        <dbReference type="ARBA" id="ARBA00008599"/>
    </source>
</evidence>
<comment type="similarity">
    <text evidence="3">Belongs to the junctophilin family.</text>
</comment>
<evidence type="ECO:0000256" key="6">
    <source>
        <dbReference type="ARBA" id="ARBA00022692"/>
    </source>
</evidence>
<feature type="compositionally biased region" description="Basic residues" evidence="12">
    <location>
        <begin position="652"/>
        <end position="666"/>
    </location>
</feature>
<keyword evidence="5" id="KW-0597">Phosphoprotein</keyword>
<dbReference type="GO" id="GO:0030314">
    <property type="term" value="C:junctional membrane complex"/>
    <property type="evidence" value="ECO:0007669"/>
    <property type="project" value="InterPro"/>
</dbReference>
<dbReference type="GO" id="GO:0048167">
    <property type="term" value="P:regulation of synaptic plasticity"/>
    <property type="evidence" value="ECO:0007669"/>
    <property type="project" value="TreeGrafter"/>
</dbReference>
<dbReference type="AlphaFoldDB" id="A0A6J2UNZ3"/>
<evidence type="ECO:0000256" key="9">
    <source>
        <dbReference type="ARBA" id="ARBA00022989"/>
    </source>
</evidence>
<feature type="region of interest" description="Disordered" evidence="12">
    <location>
        <begin position="586"/>
        <end position="605"/>
    </location>
</feature>
<feature type="compositionally biased region" description="Polar residues" evidence="12">
    <location>
        <begin position="589"/>
        <end position="603"/>
    </location>
</feature>
<evidence type="ECO:0000256" key="13">
    <source>
        <dbReference type="SAM" id="Phobius"/>
    </source>
</evidence>
<dbReference type="SUPFAM" id="SSF82185">
    <property type="entry name" value="Histone H3 K4-specific methyltransferase SET7/9 N-terminal domain"/>
    <property type="match status" value="2"/>
</dbReference>
<dbReference type="CTD" id="565205"/>
<feature type="region of interest" description="Disordered" evidence="12">
    <location>
        <begin position="652"/>
        <end position="753"/>
    </location>
</feature>
<feature type="coiled-coil region" evidence="11">
    <location>
        <begin position="355"/>
        <end position="382"/>
    </location>
</feature>
<dbReference type="SMART" id="SM00698">
    <property type="entry name" value="MORN"/>
    <property type="match status" value="6"/>
</dbReference>
<dbReference type="FunFam" id="2.20.110.10:FF:000003">
    <property type="entry name" value="Junctophilin"/>
    <property type="match status" value="1"/>
</dbReference>
<protein>
    <submittedName>
        <fullName evidence="15">Junctophilin-3 isoform X1</fullName>
    </submittedName>
</protein>
<comment type="subcellular location">
    <subcellularLocation>
        <location evidence="2">Cell membrane</location>
        <topology evidence="2">Peripheral membrane protein</topology>
    </subcellularLocation>
    <subcellularLocation>
        <location evidence="1">Endoplasmic reticulum membrane</location>
        <topology evidence="1">Single-pass type IV membrane protein</topology>
    </subcellularLocation>
</comment>
<dbReference type="OrthoDB" id="284854at2759"/>
<dbReference type="FunFam" id="2.20.110.10:FF:000001">
    <property type="entry name" value="Junctophilin"/>
    <property type="match status" value="1"/>
</dbReference>
<dbReference type="Pfam" id="PF02493">
    <property type="entry name" value="MORN"/>
    <property type="match status" value="8"/>
</dbReference>
<keyword evidence="7" id="KW-0677">Repeat</keyword>
<evidence type="ECO:0000256" key="7">
    <source>
        <dbReference type="ARBA" id="ARBA00022737"/>
    </source>
</evidence>
<feature type="compositionally biased region" description="Polar residues" evidence="12">
    <location>
        <begin position="557"/>
        <end position="574"/>
    </location>
</feature>
<evidence type="ECO:0000313" key="15">
    <source>
        <dbReference type="RefSeq" id="XP_030622155.1"/>
    </source>
</evidence>
<dbReference type="RefSeq" id="XP_030622155.1">
    <property type="nucleotide sequence ID" value="XM_030766295.1"/>
</dbReference>
<evidence type="ECO:0000256" key="10">
    <source>
        <dbReference type="ARBA" id="ARBA00023136"/>
    </source>
</evidence>
<keyword evidence="8" id="KW-0256">Endoplasmic reticulum</keyword>
<keyword evidence="11" id="KW-0175">Coiled coil</keyword>
<feature type="transmembrane region" description="Helical" evidence="13">
    <location>
        <begin position="868"/>
        <end position="888"/>
    </location>
</feature>
<feature type="compositionally biased region" description="Polar residues" evidence="12">
    <location>
        <begin position="720"/>
        <end position="749"/>
    </location>
</feature>
<feature type="compositionally biased region" description="Low complexity" evidence="12">
    <location>
        <begin position="463"/>
        <end position="473"/>
    </location>
</feature>
<feature type="region of interest" description="Disordered" evidence="12">
    <location>
        <begin position="518"/>
        <end position="575"/>
    </location>
</feature>
<keyword evidence="9 13" id="KW-1133">Transmembrane helix</keyword>
<evidence type="ECO:0000256" key="8">
    <source>
        <dbReference type="ARBA" id="ARBA00022824"/>
    </source>
</evidence>
<feature type="compositionally biased region" description="Basic and acidic residues" evidence="12">
    <location>
        <begin position="667"/>
        <end position="700"/>
    </location>
</feature>
<accession>A0A6J2UNZ3</accession>
<proteinExistence type="inferred from homology"/>
<dbReference type="GO" id="GO:0005886">
    <property type="term" value="C:plasma membrane"/>
    <property type="evidence" value="ECO:0007669"/>
    <property type="project" value="UniProtKB-SubCell"/>
</dbReference>
<dbReference type="PANTHER" id="PTHR23085:SF17">
    <property type="entry name" value="JUNCTOPHILIN-3-LIKE"/>
    <property type="match status" value="1"/>
</dbReference>
<organism evidence="14 15">
    <name type="scientific">Chanos chanos</name>
    <name type="common">Milkfish</name>
    <name type="synonym">Mugil chanos</name>
    <dbReference type="NCBI Taxonomy" id="29144"/>
    <lineage>
        <taxon>Eukaryota</taxon>
        <taxon>Metazoa</taxon>
        <taxon>Chordata</taxon>
        <taxon>Craniata</taxon>
        <taxon>Vertebrata</taxon>
        <taxon>Euteleostomi</taxon>
        <taxon>Actinopterygii</taxon>
        <taxon>Neopterygii</taxon>
        <taxon>Teleostei</taxon>
        <taxon>Ostariophysi</taxon>
        <taxon>Gonorynchiformes</taxon>
        <taxon>Chanidae</taxon>
        <taxon>Chanos</taxon>
    </lineage>
</organism>
<keyword evidence="4" id="KW-1003">Cell membrane</keyword>
<dbReference type="GeneID" id="115805642"/>
<sequence length="889" mass="97914">MSTGGRFDFDDGGSYCGGWEQGKAHGRGVCTGPQGQGEYAGAWSHGFEVLGVYTWPSGNSYKGTWAQGKRHGIGVESKGRWEYKGEWTQGFKGRYGKLESTSSGARYEGTWSNGLQDGYGSETYSDGGTYQGQWLGGMRHGYGVRQSVPYGMAAVIFSPLCTSINSLRSEHSEGAPVIEDNTGVGGVAGSPVGRGGFVLTAHSDADRQRKRKGRFRQSILSGLKLRRSESKSSLASQLSKQSSFCSEAGMSTVSSAASDINSNVSLGEVEAGGSVDATVTETYAGEWRSDMRTGWGVSHRSDGLRYEGEWLGNKRHGYGCTTFPDGTKEEGKYKQNTLVSGKRKNLIPLRTSKIREKVDRAVEAAEKAAEFAKQKAEIALSRMSHARGKAEAAEGVAQRALEECRLARIIAKELSPSFHHYGNGLECQRPKRQAKKEKDVEVVSTGTDSPELCTPDTTPPALTPDLSPALSSPSSPPCSPPSHRTRNACFKRQSAVDEHGPGEIQVLVEGRGVEHLRSGANNWTTDMYPARRGSKGDSSRSTTPSLLEEETGHINGHEQTSSTHKSWENGTSNHKPIEHVSSEKIWEHVSSSQKPWKHASSNQKSREYMISNHREWEQKSSNHSACEHDTSSLKPQVHIYSNHKAMGHNLSNHKAHEHASSNHKPKDHISTHIKPPDRVSSHHYPREHVSSYHKPQEHVHSNHKPSQIIPNHSAGEPSFSDYQLTDRGASNSTLGWTIENTPQWSPSHSKLQEKEDKLNDYRVEMRFQPLDSHQHFGSGMECSSLQGHNSQRLRQRNLESKEWGLADREGSMDSVQMLDSLNVGVDLEEWPLHRDVTLSPPLPSSPVTLEHDAEHLKRIKTNSGSSSVLVVMVILLNIGVAILFIHFFI</sequence>
<keyword evidence="14" id="KW-1185">Reference proteome</keyword>
<keyword evidence="10 13" id="KW-0472">Membrane</keyword>
<dbReference type="InParanoid" id="A0A6J2UNZ3"/>
<evidence type="ECO:0000256" key="12">
    <source>
        <dbReference type="SAM" id="MobiDB-lite"/>
    </source>
</evidence>
<evidence type="ECO:0000256" key="2">
    <source>
        <dbReference type="ARBA" id="ARBA00004202"/>
    </source>
</evidence>